<dbReference type="EMBL" id="CM047747">
    <property type="protein sequence ID" value="KAJ0016483.1"/>
    <property type="molecule type" value="Genomic_DNA"/>
</dbReference>
<comment type="caution">
    <text evidence="1">The sequence shown here is derived from an EMBL/GenBank/DDBJ whole genome shotgun (WGS) entry which is preliminary data.</text>
</comment>
<accession>A0ACC0XGL1</accession>
<keyword evidence="2" id="KW-1185">Reference proteome</keyword>
<gene>
    <name evidence="1" type="ORF">Pint_11977</name>
</gene>
<sequence length="74" mass="8263">MQSFTGLRKLGLQGCDSSNSLPYNIKDLKGLKKLVIRSCPNINLKMDLQGEDPNLSKMDLQSGDSNYWTDTLTL</sequence>
<organism evidence="1 2">
    <name type="scientific">Pistacia integerrima</name>
    <dbReference type="NCBI Taxonomy" id="434235"/>
    <lineage>
        <taxon>Eukaryota</taxon>
        <taxon>Viridiplantae</taxon>
        <taxon>Streptophyta</taxon>
        <taxon>Embryophyta</taxon>
        <taxon>Tracheophyta</taxon>
        <taxon>Spermatophyta</taxon>
        <taxon>Magnoliopsida</taxon>
        <taxon>eudicotyledons</taxon>
        <taxon>Gunneridae</taxon>
        <taxon>Pentapetalae</taxon>
        <taxon>rosids</taxon>
        <taxon>malvids</taxon>
        <taxon>Sapindales</taxon>
        <taxon>Anacardiaceae</taxon>
        <taxon>Pistacia</taxon>
    </lineage>
</organism>
<name>A0ACC0XGL1_9ROSI</name>
<evidence type="ECO:0000313" key="2">
    <source>
        <dbReference type="Proteomes" id="UP001163603"/>
    </source>
</evidence>
<dbReference type="Proteomes" id="UP001163603">
    <property type="component" value="Chromosome 12"/>
</dbReference>
<proteinExistence type="predicted"/>
<protein>
    <submittedName>
        <fullName evidence="1">Uncharacterized protein</fullName>
    </submittedName>
</protein>
<reference evidence="2" key="1">
    <citation type="journal article" date="2023" name="G3 (Bethesda)">
        <title>Genome assembly and association tests identify interacting loci associated with vigor, precocity, and sex in interspecific pistachio rootstocks.</title>
        <authorList>
            <person name="Palmer W."/>
            <person name="Jacygrad E."/>
            <person name="Sagayaradj S."/>
            <person name="Cavanaugh K."/>
            <person name="Han R."/>
            <person name="Bertier L."/>
            <person name="Beede B."/>
            <person name="Kafkas S."/>
            <person name="Golino D."/>
            <person name="Preece J."/>
            <person name="Michelmore R."/>
        </authorList>
    </citation>
    <scope>NUCLEOTIDE SEQUENCE [LARGE SCALE GENOMIC DNA]</scope>
</reference>
<evidence type="ECO:0000313" key="1">
    <source>
        <dbReference type="EMBL" id="KAJ0016483.1"/>
    </source>
</evidence>